<dbReference type="AlphaFoldDB" id="A0A846N1M7"/>
<evidence type="ECO:0000313" key="2">
    <source>
        <dbReference type="EMBL" id="NIK89848.1"/>
    </source>
</evidence>
<dbReference type="RefSeq" id="WP_167083902.1">
    <property type="nucleotide sequence ID" value="NZ_BAAADC010000001.1"/>
</dbReference>
<accession>A0A846N1M7</accession>
<evidence type="ECO:0000259" key="1">
    <source>
        <dbReference type="Pfam" id="PF01814"/>
    </source>
</evidence>
<keyword evidence="3" id="KW-1185">Reference proteome</keyword>
<proteinExistence type="predicted"/>
<dbReference type="PANTHER" id="PTHR35585:SF1">
    <property type="entry name" value="HHE DOMAIN PROTEIN (AFU_ORTHOLOGUE AFUA_4G00730)"/>
    <property type="match status" value="1"/>
</dbReference>
<sequence length="172" mass="19409">MHIVDAAKNKAKKVMADVEENIAETDILHTLKTEHREVAALLKEMVEAENGASRKKLLGQIKAALIPHLRAEEKVVYQPLIVDRDKGLRTDGFEGEAEHRLADRLMDELSAIENAASPEFAGTAKVLMEMIEHHVKEEEDDIFDDVKEKFSKAERFEMNEAFLAEKTKVSIS</sequence>
<dbReference type="PANTHER" id="PTHR35585">
    <property type="entry name" value="HHE DOMAIN PROTEIN (AFU_ORTHOLOGUE AFUA_4G00730)"/>
    <property type="match status" value="1"/>
</dbReference>
<comment type="caution">
    <text evidence="2">The sequence shown here is derived from an EMBL/GenBank/DDBJ whole genome shotgun (WGS) entry which is preliminary data.</text>
</comment>
<feature type="domain" description="Hemerythrin-like" evidence="1">
    <location>
        <begin position="27"/>
        <end position="143"/>
    </location>
</feature>
<name>A0A846N1M7_9PROT</name>
<evidence type="ECO:0000313" key="3">
    <source>
        <dbReference type="Proteomes" id="UP000570514"/>
    </source>
</evidence>
<protein>
    <submittedName>
        <fullName evidence="2">Hemerythrin superfamily protein</fullName>
    </submittedName>
</protein>
<dbReference type="Proteomes" id="UP000570514">
    <property type="component" value="Unassembled WGS sequence"/>
</dbReference>
<organism evidence="2 3">
    <name type="scientific">Rhizomicrobium palustre</name>
    <dbReference type="NCBI Taxonomy" id="189966"/>
    <lineage>
        <taxon>Bacteria</taxon>
        <taxon>Pseudomonadati</taxon>
        <taxon>Pseudomonadota</taxon>
        <taxon>Alphaproteobacteria</taxon>
        <taxon>Micropepsales</taxon>
        <taxon>Micropepsaceae</taxon>
        <taxon>Rhizomicrobium</taxon>
    </lineage>
</organism>
<dbReference type="EMBL" id="JAASRM010000001">
    <property type="protein sequence ID" value="NIK89848.1"/>
    <property type="molecule type" value="Genomic_DNA"/>
</dbReference>
<dbReference type="Gene3D" id="1.20.120.520">
    <property type="entry name" value="nmb1532 protein domain like"/>
    <property type="match status" value="1"/>
</dbReference>
<dbReference type="Pfam" id="PF01814">
    <property type="entry name" value="Hemerythrin"/>
    <property type="match status" value="1"/>
</dbReference>
<gene>
    <name evidence="2" type="ORF">FHS83_003166</name>
</gene>
<reference evidence="2 3" key="1">
    <citation type="submission" date="2020-03" db="EMBL/GenBank/DDBJ databases">
        <title>Genomic Encyclopedia of Type Strains, Phase IV (KMG-IV): sequencing the most valuable type-strain genomes for metagenomic binning, comparative biology and taxonomic classification.</title>
        <authorList>
            <person name="Goeker M."/>
        </authorList>
    </citation>
    <scope>NUCLEOTIDE SEQUENCE [LARGE SCALE GENOMIC DNA]</scope>
    <source>
        <strain evidence="2 3">DSM 19867</strain>
    </source>
</reference>
<dbReference type="InterPro" id="IPR012312">
    <property type="entry name" value="Hemerythrin-like"/>
</dbReference>